<feature type="transmembrane region" description="Helical" evidence="9">
    <location>
        <begin position="420"/>
        <end position="437"/>
    </location>
</feature>
<feature type="transmembrane region" description="Helical" evidence="9">
    <location>
        <begin position="193"/>
        <end position="215"/>
    </location>
</feature>
<dbReference type="AlphaFoldDB" id="A0A4S8V2B6"/>
<dbReference type="EMBL" id="QZAJ01000873">
    <property type="protein sequence ID" value="THW05313.1"/>
    <property type="molecule type" value="Genomic_DNA"/>
</dbReference>
<protein>
    <recommendedName>
        <fullName evidence="7">Cercosporin MFS transporter CTB4</fullName>
    </recommendedName>
    <alternativeName>
        <fullName evidence="8">Cercosporin toxin biosynthesis cluster protein 4</fullName>
    </alternativeName>
</protein>
<dbReference type="Gene3D" id="1.20.1250.20">
    <property type="entry name" value="MFS general substrate transporter like domains"/>
    <property type="match status" value="1"/>
</dbReference>
<dbReference type="PANTHER" id="PTHR23502">
    <property type="entry name" value="MAJOR FACILITATOR SUPERFAMILY"/>
    <property type="match status" value="1"/>
</dbReference>
<comment type="subcellular location">
    <subcellularLocation>
        <location evidence="1">Membrane</location>
        <topology evidence="1">Multi-pass membrane protein</topology>
    </subcellularLocation>
</comment>
<evidence type="ECO:0000313" key="13">
    <source>
        <dbReference type="Proteomes" id="UP000308014"/>
    </source>
</evidence>
<dbReference type="InterPro" id="IPR036259">
    <property type="entry name" value="MFS_trans_sf"/>
</dbReference>
<evidence type="ECO:0000313" key="12">
    <source>
        <dbReference type="EMBL" id="THW31617.1"/>
    </source>
</evidence>
<evidence type="ECO:0000256" key="1">
    <source>
        <dbReference type="ARBA" id="ARBA00004141"/>
    </source>
</evidence>
<feature type="transmembrane region" description="Helical" evidence="9">
    <location>
        <begin position="351"/>
        <end position="370"/>
    </location>
</feature>
<dbReference type="GO" id="GO:0016020">
    <property type="term" value="C:membrane"/>
    <property type="evidence" value="ECO:0007669"/>
    <property type="project" value="UniProtKB-SubCell"/>
</dbReference>
<dbReference type="PROSITE" id="PS50850">
    <property type="entry name" value="MFS"/>
    <property type="match status" value="1"/>
</dbReference>
<evidence type="ECO:0000256" key="6">
    <source>
        <dbReference type="ARBA" id="ARBA00053977"/>
    </source>
</evidence>
<keyword evidence="2 9" id="KW-0812">Transmembrane</keyword>
<reference evidence="13 14" key="1">
    <citation type="submission" date="2018-10" db="EMBL/GenBank/DDBJ databases">
        <title>Fifty Aureobasidium pullulans genomes reveal a recombining polyextremotolerant generalist.</title>
        <authorList>
            <person name="Gostincar C."/>
            <person name="Turk M."/>
            <person name="Zajc J."/>
            <person name="Gunde-Cimerman N."/>
        </authorList>
    </citation>
    <scope>NUCLEOTIDE SEQUENCE [LARGE SCALE GENOMIC DNA]</scope>
    <source>
        <strain evidence="12 14">EXF-11013</strain>
        <strain evidence="11 13">EXF-11318</strain>
    </source>
</reference>
<accession>A0A4S8V2B6</accession>
<feature type="transmembrane region" description="Helical" evidence="9">
    <location>
        <begin position="376"/>
        <end position="399"/>
    </location>
</feature>
<evidence type="ECO:0000256" key="4">
    <source>
        <dbReference type="ARBA" id="ARBA00023136"/>
    </source>
</evidence>
<dbReference type="PANTHER" id="PTHR23502:SF60">
    <property type="entry name" value="MAJOR FACILITATOR SUPERFAMILY (MFS) PROFILE DOMAIN-CONTAINING PROTEIN-RELATED"/>
    <property type="match status" value="1"/>
</dbReference>
<comment type="similarity">
    <text evidence="5">Belongs to the major facilitator superfamily. CAR1 family.</text>
</comment>
<evidence type="ECO:0000259" key="10">
    <source>
        <dbReference type="PROSITE" id="PS50850"/>
    </source>
</evidence>
<dbReference type="SUPFAM" id="SSF103473">
    <property type="entry name" value="MFS general substrate transporter"/>
    <property type="match status" value="1"/>
</dbReference>
<evidence type="ECO:0000313" key="11">
    <source>
        <dbReference type="EMBL" id="THW05313.1"/>
    </source>
</evidence>
<feature type="transmembrane region" description="Helical" evidence="9">
    <location>
        <begin position="271"/>
        <end position="290"/>
    </location>
</feature>
<feature type="transmembrane region" description="Helical" evidence="9">
    <location>
        <begin position="132"/>
        <end position="154"/>
    </location>
</feature>
<feature type="transmembrane region" description="Helical" evidence="9">
    <location>
        <begin position="166"/>
        <end position="187"/>
    </location>
</feature>
<dbReference type="InterPro" id="IPR011701">
    <property type="entry name" value="MFS"/>
</dbReference>
<feature type="transmembrane region" description="Helical" evidence="9">
    <location>
        <begin position="443"/>
        <end position="465"/>
    </location>
</feature>
<organism evidence="11 13">
    <name type="scientific">Aureobasidium pullulans</name>
    <name type="common">Black yeast</name>
    <name type="synonym">Pullularia pullulans</name>
    <dbReference type="NCBI Taxonomy" id="5580"/>
    <lineage>
        <taxon>Eukaryota</taxon>
        <taxon>Fungi</taxon>
        <taxon>Dikarya</taxon>
        <taxon>Ascomycota</taxon>
        <taxon>Pezizomycotina</taxon>
        <taxon>Dothideomycetes</taxon>
        <taxon>Dothideomycetidae</taxon>
        <taxon>Dothideales</taxon>
        <taxon>Saccotheciaceae</taxon>
        <taxon>Aureobasidium</taxon>
    </lineage>
</organism>
<evidence type="ECO:0000256" key="3">
    <source>
        <dbReference type="ARBA" id="ARBA00022989"/>
    </source>
</evidence>
<proteinExistence type="inferred from homology"/>
<feature type="transmembrane region" description="Helical" evidence="9">
    <location>
        <begin position="75"/>
        <end position="98"/>
    </location>
</feature>
<feature type="transmembrane region" description="Helical" evidence="9">
    <location>
        <begin position="310"/>
        <end position="330"/>
    </location>
</feature>
<feature type="transmembrane region" description="Helical" evidence="9">
    <location>
        <begin position="105"/>
        <end position="126"/>
    </location>
</feature>
<evidence type="ECO:0000256" key="5">
    <source>
        <dbReference type="ARBA" id="ARBA00038347"/>
    </source>
</evidence>
<dbReference type="CDD" id="cd17323">
    <property type="entry name" value="MFS_Tpo1_MDR_like"/>
    <property type="match status" value="1"/>
</dbReference>
<dbReference type="Proteomes" id="UP000310687">
    <property type="component" value="Unassembled WGS sequence"/>
</dbReference>
<dbReference type="Proteomes" id="UP000308014">
    <property type="component" value="Unassembled WGS sequence"/>
</dbReference>
<gene>
    <name evidence="12" type="ORF">D6D22_10054</name>
    <name evidence="11" type="ORF">D6D24_10295</name>
</gene>
<dbReference type="GO" id="GO:0022857">
    <property type="term" value="F:transmembrane transporter activity"/>
    <property type="evidence" value="ECO:0007669"/>
    <property type="project" value="InterPro"/>
</dbReference>
<keyword evidence="3 9" id="KW-1133">Transmembrane helix</keyword>
<feature type="domain" description="Major facilitator superfamily (MFS) profile" evidence="10">
    <location>
        <begin position="40"/>
        <end position="469"/>
    </location>
</feature>
<keyword evidence="4 9" id="KW-0472">Membrane</keyword>
<dbReference type="Pfam" id="PF07690">
    <property type="entry name" value="MFS_1"/>
    <property type="match status" value="1"/>
</dbReference>
<sequence length="481" mass="52283">MSERMQPFALEGDPYLKVTFDGPDDDMNPHNWTSKRKWTAAAVVAMYSTIAPMSSSMLTPSLDSITTEFQLDNSIASQIVFSIYVLAWGMGPMILGPLSEMYGRVIVLQIGNAVFVLFSIACGLSQNVVQLILFRFVSGLAGSAALAIDDGLLADMWSPDELGSVVSLYSFGPLLGPAIGPIAGGFITQYSTWRWSFFALAIASGVIGIAGIFTLKETYGPRLLRLKAKHLRKQRQDDRFHVGTQGLPPSLPQAVFEGLVRPLKMACTQPIIAALSLLLAYIWGVLYLLLSTFSQLWTVQYHESISIGSINYISLAIGLYLGTHIGAVASDKIYKYYKDRNGGVGSPEFRAPLMIIFAPLVPIGCLWYGWSAQERAHWILPNLGVAVFGIGGIITYQGVQTYILEAYPRYGASAMASTTICRSIAGFVFPIFAPAMYQRLGYGWGNTLVAGIAILLGLPAPVLLYKYGSKLRGKSAYSAGE</sequence>
<comment type="function">
    <text evidence="6">MFS transporter; part of the gene cluster that mediates the biosynthesis of cercosporin, a light-activated, non-host-selective toxin. The perylenequinone chromophore of cercosporin absorbs light energy to attain an electronically-activated triplet state and produces active oxygen species such as the hydroxyl radical, superoxide, hydrogen peroxide or singlet oxygen upon reaction with oxygen molecules. These reactive oxygen species cause damage to various cellular components including lipids, proteins and nucleic acids. Responsible for secretion and accumulation of cercosporin, but does not play any roles in self-protection against the toxicity of cercosporin.</text>
</comment>
<evidence type="ECO:0000256" key="9">
    <source>
        <dbReference type="SAM" id="Phobius"/>
    </source>
</evidence>
<name>A0A4S8V2B6_AURPU</name>
<dbReference type="FunFam" id="1.20.1250.20:FF:000011">
    <property type="entry name" value="MFS multidrug transporter, putative"/>
    <property type="match status" value="1"/>
</dbReference>
<dbReference type="InterPro" id="IPR020846">
    <property type="entry name" value="MFS_dom"/>
</dbReference>
<evidence type="ECO:0000313" key="14">
    <source>
        <dbReference type="Proteomes" id="UP000310687"/>
    </source>
</evidence>
<dbReference type="EMBL" id="QZAL01000287">
    <property type="protein sequence ID" value="THW31617.1"/>
    <property type="molecule type" value="Genomic_DNA"/>
</dbReference>
<comment type="caution">
    <text evidence="11">The sequence shown here is derived from an EMBL/GenBank/DDBJ whole genome shotgun (WGS) entry which is preliminary data.</text>
</comment>
<evidence type="ECO:0000256" key="8">
    <source>
        <dbReference type="ARBA" id="ARBA00077167"/>
    </source>
</evidence>
<evidence type="ECO:0000256" key="2">
    <source>
        <dbReference type="ARBA" id="ARBA00022692"/>
    </source>
</evidence>
<evidence type="ECO:0000256" key="7">
    <source>
        <dbReference type="ARBA" id="ARBA00069139"/>
    </source>
</evidence>